<accession>A0A7S3VNJ9</accession>
<organism evidence="1">
    <name type="scientific">Dunaliella tertiolecta</name>
    <name type="common">Green alga</name>
    <dbReference type="NCBI Taxonomy" id="3047"/>
    <lineage>
        <taxon>Eukaryota</taxon>
        <taxon>Viridiplantae</taxon>
        <taxon>Chlorophyta</taxon>
        <taxon>core chlorophytes</taxon>
        <taxon>Chlorophyceae</taxon>
        <taxon>CS clade</taxon>
        <taxon>Chlamydomonadales</taxon>
        <taxon>Dunaliellaceae</taxon>
        <taxon>Dunaliella</taxon>
    </lineage>
</organism>
<proteinExistence type="predicted"/>
<gene>
    <name evidence="1" type="ORF">DTER00134_LOCUS10106</name>
</gene>
<reference evidence="1" key="1">
    <citation type="submission" date="2021-01" db="EMBL/GenBank/DDBJ databases">
        <authorList>
            <person name="Corre E."/>
            <person name="Pelletier E."/>
            <person name="Niang G."/>
            <person name="Scheremetjew M."/>
            <person name="Finn R."/>
            <person name="Kale V."/>
            <person name="Holt S."/>
            <person name="Cochrane G."/>
            <person name="Meng A."/>
            <person name="Brown T."/>
            <person name="Cohen L."/>
        </authorList>
    </citation>
    <scope>NUCLEOTIDE SEQUENCE</scope>
    <source>
        <strain evidence="1">CCMP1320</strain>
    </source>
</reference>
<sequence>MGGAEYAEDYLALYTAIEKMVEAGNTKLCHVLLICCACAQSFISCDMNCLCVNVQEVSNHVHKKWVALRKGSMDNSARASQTIEWYVSEPGALFMATSLSLPQ</sequence>
<name>A0A7S3VNJ9_DUNTE</name>
<protein>
    <submittedName>
        <fullName evidence="1">Uncharacterized protein</fullName>
    </submittedName>
</protein>
<dbReference type="EMBL" id="HBIP01017166">
    <property type="protein sequence ID" value="CAE0495033.1"/>
    <property type="molecule type" value="Transcribed_RNA"/>
</dbReference>
<dbReference type="AlphaFoldDB" id="A0A7S3VNJ9"/>
<evidence type="ECO:0000313" key="1">
    <source>
        <dbReference type="EMBL" id="CAE0495033.1"/>
    </source>
</evidence>